<organism evidence="1 2">
    <name type="scientific">Pontibacter actiniarum</name>
    <dbReference type="NCBI Taxonomy" id="323450"/>
    <lineage>
        <taxon>Bacteria</taxon>
        <taxon>Pseudomonadati</taxon>
        <taxon>Bacteroidota</taxon>
        <taxon>Cytophagia</taxon>
        <taxon>Cytophagales</taxon>
        <taxon>Hymenobacteraceae</taxon>
        <taxon>Pontibacter</taxon>
    </lineage>
</organism>
<accession>A0A1X9YSF7</accession>
<dbReference type="Proteomes" id="UP000266292">
    <property type="component" value="Chromosome"/>
</dbReference>
<evidence type="ECO:0000313" key="1">
    <source>
        <dbReference type="EMBL" id="ARS35798.1"/>
    </source>
</evidence>
<dbReference type="EMBL" id="CP021235">
    <property type="protein sequence ID" value="ARS35798.1"/>
    <property type="molecule type" value="Genomic_DNA"/>
</dbReference>
<keyword evidence="2" id="KW-1185">Reference proteome</keyword>
<dbReference type="KEGG" id="pact:CA264_10280"/>
<dbReference type="RefSeq" id="WP_025606901.1">
    <property type="nucleotide sequence ID" value="NZ_CP021235.1"/>
</dbReference>
<evidence type="ECO:0000313" key="2">
    <source>
        <dbReference type="Proteomes" id="UP000266292"/>
    </source>
</evidence>
<dbReference type="OrthoDB" id="853418at2"/>
<proteinExistence type="predicted"/>
<sequence length="105" mass="11846">MKTTSSFNHTPPQEVSPSLSFCQTYSLEEAQILLWQCLQPCLLAALRSGQNSARLIAFCEHLERLLPALYTTPYPDQKESSIAQALDTLHEQLTQDWVLLICPPD</sequence>
<gene>
    <name evidence="1" type="ORF">CA264_10280</name>
</gene>
<dbReference type="AlphaFoldDB" id="A0A1X9YSF7"/>
<name>A0A1X9YSF7_9BACT</name>
<reference evidence="2" key="1">
    <citation type="submission" date="2017-05" db="EMBL/GenBank/DDBJ databases">
        <authorList>
            <person name="Ray J."/>
            <person name="Price M."/>
            <person name="Deutschbauer A."/>
        </authorList>
    </citation>
    <scope>NUCLEOTIDE SEQUENCE [LARGE SCALE GENOMIC DNA]</scope>
    <source>
        <strain evidence="2">DSM 19842</strain>
    </source>
</reference>
<protein>
    <submittedName>
        <fullName evidence="1">Uncharacterized protein</fullName>
    </submittedName>
</protein>